<reference evidence="2" key="1">
    <citation type="journal article" date="2019" name="Int. J. Syst. Evol. Microbiol.">
        <title>The Global Catalogue of Microorganisms (GCM) 10K type strain sequencing project: providing services to taxonomists for standard genome sequencing and annotation.</title>
        <authorList>
            <consortium name="The Broad Institute Genomics Platform"/>
            <consortium name="The Broad Institute Genome Sequencing Center for Infectious Disease"/>
            <person name="Wu L."/>
            <person name="Ma J."/>
        </authorList>
    </citation>
    <scope>NUCLEOTIDE SEQUENCE [LARGE SCALE GENOMIC DNA]</scope>
    <source>
        <strain evidence="2">CGMCC 1.13718</strain>
    </source>
</reference>
<proteinExistence type="predicted"/>
<organism evidence="1 2">
    <name type="scientific">Pseudofrancisella aestuarii</name>
    <dbReference type="NCBI Taxonomy" id="2670347"/>
    <lineage>
        <taxon>Bacteria</taxon>
        <taxon>Pseudomonadati</taxon>
        <taxon>Pseudomonadota</taxon>
        <taxon>Gammaproteobacteria</taxon>
        <taxon>Thiotrichales</taxon>
        <taxon>Francisellaceae</taxon>
        <taxon>Pseudofrancisella</taxon>
    </lineage>
</organism>
<dbReference type="InterPro" id="IPR010775">
    <property type="entry name" value="DUF1365"/>
</dbReference>
<sequence length="262" mass="30973">MGLGKSYILDAIVSHKRTIPKTNYFKYRTYYTALNMSNLEKCKKVFFSIDRFNILSFYNKDHGYRNTQESTIWAKEIFDKNKIQYTDITLITMPRVLGYLFNPVSFWLALDNNHITGIIAEVNNTFKETHSYVCYDIDSYITKENWFKADKEFHVSPFFERQGYYKFNFDINLQANSKVRIIINYFNNKDQLELATSIDGKLKEFTNMSVIKQFFKVPLLTLKVITLIHYQALKLFIKGLKYIPKPQQKESTISIAKNINKI</sequence>
<protein>
    <submittedName>
        <fullName evidence="1">DUF1365 domain-containing protein</fullName>
    </submittedName>
</protein>
<comment type="caution">
    <text evidence="1">The sequence shown here is derived from an EMBL/GenBank/DDBJ whole genome shotgun (WGS) entry which is preliminary data.</text>
</comment>
<dbReference type="RefSeq" id="WP_119330538.1">
    <property type="nucleotide sequence ID" value="NZ_JBHSJH010000001.1"/>
</dbReference>
<dbReference type="Pfam" id="PF07103">
    <property type="entry name" value="DUF1365"/>
    <property type="match status" value="1"/>
</dbReference>
<accession>A0ABV9T9C6</accession>
<dbReference type="PANTHER" id="PTHR33973:SF4">
    <property type="entry name" value="OS07G0153300 PROTEIN"/>
    <property type="match status" value="1"/>
</dbReference>
<evidence type="ECO:0000313" key="1">
    <source>
        <dbReference type="EMBL" id="MFC4891728.1"/>
    </source>
</evidence>
<dbReference type="PANTHER" id="PTHR33973">
    <property type="entry name" value="OS07G0153300 PROTEIN"/>
    <property type="match status" value="1"/>
</dbReference>
<keyword evidence="2" id="KW-1185">Reference proteome</keyword>
<dbReference type="EMBL" id="JBHSJH010000001">
    <property type="protein sequence ID" value="MFC4891728.1"/>
    <property type="molecule type" value="Genomic_DNA"/>
</dbReference>
<name>A0ABV9T9C6_9GAMM</name>
<dbReference type="Proteomes" id="UP001595926">
    <property type="component" value="Unassembled WGS sequence"/>
</dbReference>
<gene>
    <name evidence="1" type="ORF">ACFPDQ_01525</name>
</gene>
<evidence type="ECO:0000313" key="2">
    <source>
        <dbReference type="Proteomes" id="UP001595926"/>
    </source>
</evidence>